<sequence>MASTRRPFGPPHGAFDFRDMFFDSSKMEEIRNVQARSLGQMAPGQSRILKRNQTMDEKYLLPKEEALAGTGVRLSLRPPTISSKSRASEALRKLAQIETKILKRRQVPTAWSGMESDSTASERSLPQRTDTTSVSSQYPLRTFQKQVCKTSVVGDDGQSGKGSRFLKKKELPAEARSPVLAAETEKQVLLPTQREPARKYDAPDSDEEEMKVLLGSLMESSGEKERNGNQELPGTRSDLGKDLTPDQPGVLCLLSADQSSLKSTSVSLRAQSLQTRSGGDPASLTTSPSILRDDFSRSASSKRECIKLASSPSRMETESSEEPVSEAAADSLHDFRINILSIDDLVLADGYKSDGEQKGVTTVVEDEEDLTTEHEISEHPGASSTAAVWSHSMSSARSMETPTALSVSPVYSEDFEQFSGPLALEESLDRTLDTLSKFSSGEQTDTVSRQPLSRTEWGRGVTRVVKETAVQTLDPAFAYQWTKAGGMAAIGPTLGGGYVDPVPIASHIISADAIEALTAYSPAVLALNDMLKQQLSLTQQFIEASHHLHHSLLRSLDEDSFHYHTLEEAKEYIRCHRPAPLTMEAALQEVRKELEVHLDINDSHVEASKAAALPAEPIDGL</sequence>
<reference evidence="3" key="2">
    <citation type="submission" date="2025-08" db="UniProtKB">
        <authorList>
            <consortium name="Ensembl"/>
        </authorList>
    </citation>
    <scope>IDENTIFICATION</scope>
    <source>
        <strain evidence="3">Brown Norway</strain>
    </source>
</reference>
<feature type="region of interest" description="Disordered" evidence="1">
    <location>
        <begin position="176"/>
        <end position="244"/>
    </location>
</feature>
<name>A0A8L2UKS5_RAT</name>
<evidence type="ECO:0000313" key="5">
    <source>
        <dbReference type="RGD" id="1311847"/>
    </source>
</evidence>
<reference evidence="3" key="3">
    <citation type="submission" date="2025-09" db="UniProtKB">
        <authorList>
            <consortium name="Ensembl"/>
        </authorList>
    </citation>
    <scope>IDENTIFICATION</scope>
    <source>
        <strain evidence="3">Brown Norway</strain>
    </source>
</reference>
<feature type="domain" description="DUF4614" evidence="2">
    <location>
        <begin position="425"/>
        <end position="578"/>
    </location>
</feature>
<organism evidence="3 4">
    <name type="scientific">Rattus norvegicus</name>
    <name type="common">Rat</name>
    <dbReference type="NCBI Taxonomy" id="10116"/>
    <lineage>
        <taxon>Eukaryota</taxon>
        <taxon>Metazoa</taxon>
        <taxon>Chordata</taxon>
        <taxon>Craniata</taxon>
        <taxon>Vertebrata</taxon>
        <taxon>Euteleostomi</taxon>
        <taxon>Mammalia</taxon>
        <taxon>Eutheria</taxon>
        <taxon>Euarchontoglires</taxon>
        <taxon>Glires</taxon>
        <taxon>Rodentia</taxon>
        <taxon>Myomorpha</taxon>
        <taxon>Muroidea</taxon>
        <taxon>Muridae</taxon>
        <taxon>Murinae</taxon>
        <taxon>Rattus</taxon>
    </lineage>
</organism>
<dbReference type="PANTHER" id="PTHR22409">
    <property type="entry name" value="CHROMOSOME 19 OPEN READING FRAME 44"/>
    <property type="match status" value="1"/>
</dbReference>
<protein>
    <submittedName>
        <fullName evidence="3">Similar to human chromosome 19 open reading frame 44</fullName>
    </submittedName>
</protein>
<proteinExistence type="predicted"/>
<evidence type="ECO:0000313" key="4">
    <source>
        <dbReference type="Proteomes" id="UP000002494"/>
    </source>
</evidence>
<dbReference type="Ensembl" id="ENSRNOT00000030617.5">
    <property type="protein sequence ID" value="ENSRNOP00000032342.5"/>
    <property type="gene ID" value="ENSRNOG00000023700.6"/>
</dbReference>
<dbReference type="RGD" id="1311847">
    <property type="gene designation" value="C16h19orf44"/>
</dbReference>
<gene>
    <name evidence="3 5" type="primary">C16h19orf44</name>
</gene>
<dbReference type="Proteomes" id="UP000002494">
    <property type="component" value="Chromosome 16"/>
</dbReference>
<feature type="compositionally biased region" description="Polar residues" evidence="1">
    <location>
        <begin position="115"/>
        <end position="138"/>
    </location>
</feature>
<dbReference type="Pfam" id="PF15391">
    <property type="entry name" value="DUF4614"/>
    <property type="match status" value="1"/>
</dbReference>
<evidence type="ECO:0000259" key="2">
    <source>
        <dbReference type="Pfam" id="PF15391"/>
    </source>
</evidence>
<evidence type="ECO:0000256" key="1">
    <source>
        <dbReference type="SAM" id="MobiDB-lite"/>
    </source>
</evidence>
<dbReference type="InterPro" id="IPR027884">
    <property type="entry name" value="DUF4614"/>
</dbReference>
<keyword evidence="4" id="KW-1185">Reference proteome</keyword>
<dbReference type="GeneTree" id="ENSGT00390000002505"/>
<evidence type="ECO:0000313" key="3">
    <source>
        <dbReference type="Ensembl" id="ENSRNOP00000032342.5"/>
    </source>
</evidence>
<dbReference type="AlphaFoldDB" id="A0A8L2UKS5"/>
<dbReference type="OMA" id="DISLEDX"/>
<reference evidence="3" key="1">
    <citation type="submission" date="2024-01" db="EMBL/GenBank/DDBJ databases">
        <title>GRCr8: a new rat reference genome assembly contstructed from accurate long reads and long range scaffolding.</title>
        <authorList>
            <person name="Doris P.A."/>
            <person name="Kalbfleisch T."/>
            <person name="Li K."/>
            <person name="Howe K."/>
            <person name="Wood J."/>
        </authorList>
    </citation>
    <scope>NUCLEOTIDE SEQUENCE [LARGE SCALE GENOMIC DNA]</scope>
    <source>
        <strain evidence="3">Brown Norway</strain>
    </source>
</reference>
<accession>A0A8L2UKS5</accession>
<dbReference type="InterPro" id="IPR040120">
    <property type="entry name" value="C19orf44-like"/>
</dbReference>
<dbReference type="PANTHER" id="PTHR22409:SF2">
    <property type="entry name" value="CHROMOSOME 19 OPEN READING FRAME 44"/>
    <property type="match status" value="1"/>
</dbReference>
<feature type="region of interest" description="Disordered" evidence="1">
    <location>
        <begin position="108"/>
        <end position="138"/>
    </location>
</feature>
<dbReference type="CTD" id="290615"/>